<evidence type="ECO:0000256" key="3">
    <source>
        <dbReference type="ARBA" id="ARBA00007063"/>
    </source>
</evidence>
<dbReference type="GO" id="GO:0006487">
    <property type="term" value="P:protein N-linked glycosylation"/>
    <property type="evidence" value="ECO:0007669"/>
    <property type="project" value="TreeGrafter"/>
</dbReference>
<comment type="catalytic activity">
    <reaction evidence="11">
        <text>an alpha-D-Man-(1-&gt;2)-alpha-D-Man-(1-&gt;2)-alpha-D-Man-(1-&gt;3)-[alpha-D-Man-(1-&gt;2)-alpha-D-Man-(1-&gt;3)-alpha-D-Man-(1-&gt;6)]-beta-D-Man-(1-&gt;4)-beta-D-GlcNAc-(1-&gt;4)-alpha-D-GlcNAc-diphospho-di-trans,poly-cis-dolichol + a di-trans,poly-cis-dolichyl beta-D-mannosyl phosphate = an alpha-D-Man-(1-&gt;2)-alpha-D-Man-(1-&gt;2)-alpha-D-Man-(1-&gt;3)-[alpha-D-Man-(1-&gt;2)-alpha-D-Man-(1-&gt;3)-[alpha-D-Man-(1-&gt;6)]-alpha-D-Man-(1-&gt;6)]-beta-D-Man-(1-&gt;4)-beta-D-GlcNAc-(1-&gt;4)-alpha-D-GlcNAc-diphospho-di-trans,poly-cis-dolichol + a di-trans,poly-cis-dolichyl phosphate + H(+)</text>
        <dbReference type="Rhea" id="RHEA:29535"/>
        <dbReference type="Rhea" id="RHEA-COMP:19498"/>
        <dbReference type="Rhea" id="RHEA-COMP:19501"/>
        <dbReference type="Rhea" id="RHEA-COMP:19518"/>
        <dbReference type="Rhea" id="RHEA-COMP:19519"/>
        <dbReference type="ChEBI" id="CHEBI:15378"/>
        <dbReference type="ChEBI" id="CHEBI:57683"/>
        <dbReference type="ChEBI" id="CHEBI:58211"/>
        <dbReference type="ChEBI" id="CHEBI:132517"/>
        <dbReference type="ChEBI" id="CHEBI:132519"/>
        <dbReference type="EC" id="2.4.1.260"/>
    </reaction>
    <physiologicalReaction direction="left-to-right" evidence="11">
        <dbReference type="Rhea" id="RHEA:29536"/>
    </physiologicalReaction>
</comment>
<dbReference type="EMBL" id="ML170163">
    <property type="protein sequence ID" value="TDL25533.1"/>
    <property type="molecule type" value="Genomic_DNA"/>
</dbReference>
<dbReference type="EC" id="2.4.1.-" evidence="12"/>
<dbReference type="Proteomes" id="UP000294933">
    <property type="component" value="Unassembled WGS sequence"/>
</dbReference>
<feature type="region of interest" description="Disordered" evidence="13">
    <location>
        <begin position="286"/>
        <end position="310"/>
    </location>
</feature>
<evidence type="ECO:0000313" key="14">
    <source>
        <dbReference type="EMBL" id="TDL25533.1"/>
    </source>
</evidence>
<keyword evidence="15" id="KW-1185">Reference proteome</keyword>
<evidence type="ECO:0000313" key="15">
    <source>
        <dbReference type="Proteomes" id="UP000294933"/>
    </source>
</evidence>
<sequence>MVLAGLTVPVLRAGIALDLLKSKFDVQIAIRIALATINSLGLALVRRATTRRFGFATGALFVPITATQFHLPFWMGRTLPNMVALFPALTMLVDSYFWDRWPLWPELNGLYFNVYQGKSVDWVGSIVSDIAALRLRLHTHKLPKLFLSAPPLPILGALCDPRIISLLIPVFATRPHWQLRRTDRRISLPPNHLPAFLHSVSATPQHSDWVYNKTENLTPLDIVHSPHFSHAITKDATAFEVINAFNTFFTSAAGRLLDSYSRDRTSIARCSAPGFQSTARSVEVTPNTYPRASHATSAPAAFKEATGKME</sequence>
<comment type="pathway">
    <text evidence="2">Protein modification; protein glycosylation.</text>
</comment>
<evidence type="ECO:0000256" key="2">
    <source>
        <dbReference type="ARBA" id="ARBA00004922"/>
    </source>
</evidence>
<proteinExistence type="inferred from homology"/>
<evidence type="ECO:0000256" key="1">
    <source>
        <dbReference type="ARBA" id="ARBA00004477"/>
    </source>
</evidence>
<dbReference type="OrthoDB" id="19039at2759"/>
<evidence type="ECO:0000256" key="7">
    <source>
        <dbReference type="ARBA" id="ARBA00022824"/>
    </source>
</evidence>
<dbReference type="InterPro" id="IPR005599">
    <property type="entry name" value="GPI_mannosylTrfase"/>
</dbReference>
<gene>
    <name evidence="14" type="ORF">BD410DRAFT_895791</name>
</gene>
<evidence type="ECO:0000256" key="6">
    <source>
        <dbReference type="ARBA" id="ARBA00022692"/>
    </source>
</evidence>
<dbReference type="UniPathway" id="UPA00378"/>
<comment type="similarity">
    <text evidence="3 12">Belongs to the glycosyltransferase 22 family.</text>
</comment>
<evidence type="ECO:0000256" key="9">
    <source>
        <dbReference type="ARBA" id="ARBA00023136"/>
    </source>
</evidence>
<dbReference type="PANTHER" id="PTHR22760:SF1">
    <property type="entry name" value="DOL-P-MAN:MAN(7)GLCNAC(2)-PP-DOL ALPHA-1,6-MANNOSYLTRANSFERASE"/>
    <property type="match status" value="1"/>
</dbReference>
<evidence type="ECO:0000256" key="5">
    <source>
        <dbReference type="ARBA" id="ARBA00022679"/>
    </source>
</evidence>
<comment type="subcellular location">
    <subcellularLocation>
        <location evidence="1 12">Endoplasmic reticulum membrane</location>
        <topology evidence="1 12">Multi-pass membrane protein</topology>
    </subcellularLocation>
</comment>
<name>A0A4Y7QCX3_9AGAM</name>
<keyword evidence="8 12" id="KW-1133">Transmembrane helix</keyword>
<dbReference type="VEuPathDB" id="FungiDB:BD410DRAFT_895791"/>
<comment type="caution">
    <text evidence="12">Lacks conserved residue(s) required for the propagation of feature annotation.</text>
</comment>
<accession>A0A4Y7QCX3</accession>
<dbReference type="PANTHER" id="PTHR22760">
    <property type="entry name" value="GLYCOSYLTRANSFERASE"/>
    <property type="match status" value="1"/>
</dbReference>
<dbReference type="GO" id="GO:0052917">
    <property type="term" value="F:dol-P-Man:Man(7)GlcNAc(2)-PP-Dol alpha-1,6-mannosyltransferase activity"/>
    <property type="evidence" value="ECO:0007669"/>
    <property type="project" value="UniProtKB-EC"/>
</dbReference>
<evidence type="ECO:0000256" key="12">
    <source>
        <dbReference type="RuleBase" id="RU363075"/>
    </source>
</evidence>
<feature type="transmembrane region" description="Helical" evidence="12">
    <location>
        <begin position="52"/>
        <end position="73"/>
    </location>
</feature>
<dbReference type="AlphaFoldDB" id="A0A4Y7QCX3"/>
<feature type="compositionally biased region" description="Polar residues" evidence="13">
    <location>
        <begin position="286"/>
        <end position="296"/>
    </location>
</feature>
<keyword evidence="7 12" id="KW-0256">Endoplasmic reticulum</keyword>
<keyword evidence="6 12" id="KW-0812">Transmembrane</keyword>
<feature type="transmembrane region" description="Helical" evidence="12">
    <location>
        <begin position="26"/>
        <end position="45"/>
    </location>
</feature>
<keyword evidence="9 12" id="KW-0472">Membrane</keyword>
<organism evidence="14 15">
    <name type="scientific">Rickenella mellea</name>
    <dbReference type="NCBI Taxonomy" id="50990"/>
    <lineage>
        <taxon>Eukaryota</taxon>
        <taxon>Fungi</taxon>
        <taxon>Dikarya</taxon>
        <taxon>Basidiomycota</taxon>
        <taxon>Agaricomycotina</taxon>
        <taxon>Agaricomycetes</taxon>
        <taxon>Hymenochaetales</taxon>
        <taxon>Rickenellaceae</taxon>
        <taxon>Rickenella</taxon>
    </lineage>
</organism>
<reference evidence="14 15" key="1">
    <citation type="submission" date="2018-06" db="EMBL/GenBank/DDBJ databases">
        <title>A transcriptomic atlas of mushroom development highlights an independent origin of complex multicellularity.</title>
        <authorList>
            <consortium name="DOE Joint Genome Institute"/>
            <person name="Krizsan K."/>
            <person name="Almasi E."/>
            <person name="Merenyi Z."/>
            <person name="Sahu N."/>
            <person name="Viragh M."/>
            <person name="Koszo T."/>
            <person name="Mondo S."/>
            <person name="Kiss B."/>
            <person name="Balint B."/>
            <person name="Kues U."/>
            <person name="Barry K."/>
            <person name="Hegedus J.C."/>
            <person name="Henrissat B."/>
            <person name="Johnson J."/>
            <person name="Lipzen A."/>
            <person name="Ohm R."/>
            <person name="Nagy I."/>
            <person name="Pangilinan J."/>
            <person name="Yan J."/>
            <person name="Xiong Y."/>
            <person name="Grigoriev I.V."/>
            <person name="Hibbett D.S."/>
            <person name="Nagy L.G."/>
        </authorList>
    </citation>
    <scope>NUCLEOTIDE SEQUENCE [LARGE SCALE GENOMIC DNA]</scope>
    <source>
        <strain evidence="14 15">SZMC22713</strain>
    </source>
</reference>
<evidence type="ECO:0000256" key="10">
    <source>
        <dbReference type="ARBA" id="ARBA00044721"/>
    </source>
</evidence>
<keyword evidence="4 12" id="KW-0328">Glycosyltransferase</keyword>
<dbReference type="GO" id="GO:0005789">
    <property type="term" value="C:endoplasmic reticulum membrane"/>
    <property type="evidence" value="ECO:0007669"/>
    <property type="project" value="UniProtKB-SubCell"/>
</dbReference>
<evidence type="ECO:0000256" key="13">
    <source>
        <dbReference type="SAM" id="MobiDB-lite"/>
    </source>
</evidence>
<dbReference type="STRING" id="50990.A0A4Y7QCX3"/>
<protein>
    <recommendedName>
        <fullName evidence="12">Mannosyltransferase</fullName>
        <ecNumber evidence="12">2.4.1.-</ecNumber>
    </recommendedName>
</protein>
<evidence type="ECO:0000256" key="8">
    <source>
        <dbReference type="ARBA" id="ARBA00022989"/>
    </source>
</evidence>
<evidence type="ECO:0000256" key="4">
    <source>
        <dbReference type="ARBA" id="ARBA00022676"/>
    </source>
</evidence>
<keyword evidence="5" id="KW-0808">Transferase</keyword>
<comment type="function">
    <text evidence="10">Mannosyltransferase that operates in the biosynthetic pathway of dolichol-linked oligosaccharides, the glycan precursors employed in protein asparagine (N)-glycosylation. The assembly of dolichol-linked oligosaccharides begins on the cytosolic side of the endoplasmic reticulum membrane and finishes in its lumen. The sequential addition of sugars to dolichol pyrophosphate produces dolichol-linked oligosaccharides containing fourteen sugars, including two GlcNAcs, nine mannoses and three glucoses. Once assembled, the oligosaccharide is transferred from the lipid to nascent proteins by oligosaccharyltransferases. In the lumen of the endoplasmic reticulum, adds the eighth mannose residue in an alpha-1,6 linkage onto Man(7)GlcNAc(2)-PP-dolichol to produce Man(8)GlcNAc(2)-PP-dolichol.</text>
</comment>
<evidence type="ECO:0000256" key="11">
    <source>
        <dbReference type="ARBA" id="ARBA00048899"/>
    </source>
</evidence>